<comment type="caution">
    <text evidence="1">The sequence shown here is derived from an EMBL/GenBank/DDBJ whole genome shotgun (WGS) entry which is preliminary data.</text>
</comment>
<evidence type="ECO:0000313" key="1">
    <source>
        <dbReference type="EMBL" id="RGN21536.1"/>
    </source>
</evidence>
<evidence type="ECO:0000313" key="2">
    <source>
        <dbReference type="Proteomes" id="UP000260970"/>
    </source>
</evidence>
<proteinExistence type="predicted"/>
<dbReference type="Proteomes" id="UP000260970">
    <property type="component" value="Unassembled WGS sequence"/>
</dbReference>
<dbReference type="EMBL" id="QSUG01000013">
    <property type="protein sequence ID" value="RGN21536.1"/>
    <property type="molecule type" value="Genomic_DNA"/>
</dbReference>
<dbReference type="RefSeq" id="WP_117690767.1">
    <property type="nucleotide sequence ID" value="NZ_QSUE01000011.1"/>
</dbReference>
<accession>A0A3E5ALX8</accession>
<gene>
    <name evidence="1" type="ORF">DXB72_12060</name>
</gene>
<sequence length="146" mass="17328">MKIKKITYYSVPRSESGTCACCGKSIQNICSVETVEGEHFNFGTTCFDKLIKDKLQSFQRKEYNQAIKFLKGYCKQQKIWENMTEENYLNSEMYRTACICDGGAPWETKVDLNSFEDYKNWMVNDFFPYRIEQEEKVIEKYSRIDF</sequence>
<name>A0A3E5ALX8_9FIRM</name>
<dbReference type="AlphaFoldDB" id="A0A3E5ALX8"/>
<reference evidence="1 2" key="1">
    <citation type="submission" date="2018-08" db="EMBL/GenBank/DDBJ databases">
        <title>A genome reference for cultivated species of the human gut microbiota.</title>
        <authorList>
            <person name="Zou Y."/>
            <person name="Xue W."/>
            <person name="Luo G."/>
        </authorList>
    </citation>
    <scope>NUCLEOTIDE SEQUENCE [LARGE SCALE GENOMIC DNA]</scope>
    <source>
        <strain evidence="1 2">OM05-6AA</strain>
    </source>
</reference>
<protein>
    <submittedName>
        <fullName evidence="1">Uncharacterized protein</fullName>
    </submittedName>
</protein>
<organism evidence="1 2">
    <name type="scientific">Agathobacter rectalis</name>
    <dbReference type="NCBI Taxonomy" id="39491"/>
    <lineage>
        <taxon>Bacteria</taxon>
        <taxon>Bacillati</taxon>
        <taxon>Bacillota</taxon>
        <taxon>Clostridia</taxon>
        <taxon>Lachnospirales</taxon>
        <taxon>Lachnospiraceae</taxon>
        <taxon>Agathobacter</taxon>
    </lineage>
</organism>